<dbReference type="OrthoDB" id="1058301at2759"/>
<feature type="domain" description="GP-PDE" evidence="1">
    <location>
        <begin position="1"/>
        <end position="138"/>
    </location>
</feature>
<dbReference type="RefSeq" id="XP_018734324.1">
    <property type="nucleotide sequence ID" value="XM_018882666.1"/>
</dbReference>
<dbReference type="SUPFAM" id="SSF51695">
    <property type="entry name" value="PLC-like phosphodiesterases"/>
    <property type="match status" value="1"/>
</dbReference>
<dbReference type="PANTHER" id="PTHR43805">
    <property type="entry name" value="GLYCEROPHOSPHORYL DIESTER PHOSPHODIESTERASE"/>
    <property type="match status" value="1"/>
</dbReference>
<reference evidence="2 3" key="1">
    <citation type="submission" date="2016-02" db="EMBL/GenBank/DDBJ databases">
        <title>Complete genome sequence and transcriptome regulation of the pentose utilising yeast Sugiyamaella lignohabitans.</title>
        <authorList>
            <person name="Bellasio M."/>
            <person name="Peymann A."/>
            <person name="Valli M."/>
            <person name="Sipitzky M."/>
            <person name="Graf A."/>
            <person name="Sauer M."/>
            <person name="Marx H."/>
            <person name="Mattanovich D."/>
        </authorList>
    </citation>
    <scope>NUCLEOTIDE SEQUENCE [LARGE SCALE GENOMIC DNA]</scope>
    <source>
        <strain evidence="2 3">CBS 10342</strain>
    </source>
</reference>
<dbReference type="InterPro" id="IPR017946">
    <property type="entry name" value="PLC-like_Pdiesterase_TIM-brl"/>
</dbReference>
<evidence type="ECO:0000313" key="3">
    <source>
        <dbReference type="Proteomes" id="UP000189580"/>
    </source>
</evidence>
<evidence type="ECO:0000313" key="2">
    <source>
        <dbReference type="EMBL" id="ANB11847.1"/>
    </source>
</evidence>
<dbReference type="PROSITE" id="PS51704">
    <property type="entry name" value="GP_PDE"/>
    <property type="match status" value="1"/>
</dbReference>
<dbReference type="InterPro" id="IPR030395">
    <property type="entry name" value="GP_PDE_dom"/>
</dbReference>
<name>A0A161HHU9_9ASCO</name>
<dbReference type="GO" id="GO:0008081">
    <property type="term" value="F:phosphoric diester hydrolase activity"/>
    <property type="evidence" value="ECO:0007669"/>
    <property type="project" value="InterPro"/>
</dbReference>
<sequence length="195" mass="22276">MLDIKRTNEPWVIPKIVEDLKKVNSDLDFWGRRMVLGIWRWDVLESANSSCPTLPVLHIGFSRSLARKFLAQSQVVGISLNVVSLNVPGGSSLIHEAKQLGKLTYAWTVNQKPAMKWAASMDLDGIITDHPDVYAKFIGDVTEKEIETIYAVKEPSAFYTFSEKMSYRLKFAVMWMWVFYLQVSDFFFPSAKGPF</sequence>
<dbReference type="KEGG" id="slb:AWJ20_71"/>
<accession>A0A161HHU9</accession>
<dbReference type="AlphaFoldDB" id="A0A161HHU9"/>
<dbReference type="Gene3D" id="3.20.20.190">
    <property type="entry name" value="Phosphatidylinositol (PI) phosphodiesterase"/>
    <property type="match status" value="1"/>
</dbReference>
<dbReference type="Proteomes" id="UP000189580">
    <property type="component" value="Chromosome a"/>
</dbReference>
<gene>
    <name evidence="2" type="ORF">AWJ20_71</name>
</gene>
<dbReference type="Pfam" id="PF03009">
    <property type="entry name" value="GDPD"/>
    <property type="match status" value="1"/>
</dbReference>
<keyword evidence="3" id="KW-1185">Reference proteome</keyword>
<dbReference type="EMBL" id="CP014501">
    <property type="protein sequence ID" value="ANB11847.1"/>
    <property type="molecule type" value="Genomic_DNA"/>
</dbReference>
<protein>
    <submittedName>
        <fullName evidence="2">Glycerophosphoryl diester phosphodiesterase (Predicted)</fullName>
    </submittedName>
</protein>
<evidence type="ECO:0000259" key="1">
    <source>
        <dbReference type="PROSITE" id="PS51704"/>
    </source>
</evidence>
<dbReference type="GeneID" id="30037772"/>
<dbReference type="GO" id="GO:0006629">
    <property type="term" value="P:lipid metabolic process"/>
    <property type="evidence" value="ECO:0007669"/>
    <property type="project" value="InterPro"/>
</dbReference>
<proteinExistence type="predicted"/>
<organism evidence="2 3">
    <name type="scientific">Sugiyamaella lignohabitans</name>
    <dbReference type="NCBI Taxonomy" id="796027"/>
    <lineage>
        <taxon>Eukaryota</taxon>
        <taxon>Fungi</taxon>
        <taxon>Dikarya</taxon>
        <taxon>Ascomycota</taxon>
        <taxon>Saccharomycotina</taxon>
        <taxon>Dipodascomycetes</taxon>
        <taxon>Dipodascales</taxon>
        <taxon>Trichomonascaceae</taxon>
        <taxon>Sugiyamaella</taxon>
    </lineage>
</organism>
<dbReference type="PANTHER" id="PTHR43805:SF1">
    <property type="entry name" value="GP-PDE DOMAIN-CONTAINING PROTEIN"/>
    <property type="match status" value="1"/>
</dbReference>